<dbReference type="InterPro" id="IPR051906">
    <property type="entry name" value="TolC-like"/>
</dbReference>
<keyword evidence="7" id="KW-0998">Cell outer membrane</keyword>
<dbReference type="OrthoDB" id="9814637at2"/>
<dbReference type="GO" id="GO:0015562">
    <property type="term" value="F:efflux transmembrane transporter activity"/>
    <property type="evidence" value="ECO:0007669"/>
    <property type="project" value="InterPro"/>
</dbReference>
<dbReference type="KEGG" id="cate:C2869_11150"/>
<dbReference type="InterPro" id="IPR010130">
    <property type="entry name" value="T1SS_OMP_TolC"/>
</dbReference>
<dbReference type="Proteomes" id="UP000244441">
    <property type="component" value="Chromosome"/>
</dbReference>
<evidence type="ECO:0000313" key="11">
    <source>
        <dbReference type="Proteomes" id="UP000244441"/>
    </source>
</evidence>
<feature type="chain" id="PRO_5015603853" evidence="9">
    <location>
        <begin position="26"/>
        <end position="482"/>
    </location>
</feature>
<dbReference type="Pfam" id="PF02321">
    <property type="entry name" value="OEP"/>
    <property type="match status" value="2"/>
</dbReference>
<dbReference type="AlphaFoldDB" id="A0A2S0VRX8"/>
<evidence type="ECO:0000256" key="1">
    <source>
        <dbReference type="ARBA" id="ARBA00004442"/>
    </source>
</evidence>
<feature type="region of interest" description="Disordered" evidence="8">
    <location>
        <begin position="444"/>
        <end position="482"/>
    </location>
</feature>
<reference evidence="10 11" key="1">
    <citation type="submission" date="2018-01" db="EMBL/GenBank/DDBJ databases">
        <title>Genome sequence of a Cantenovulum-like bacteria.</title>
        <authorList>
            <person name="Tan W.R."/>
            <person name="Lau N.-S."/>
            <person name="Go F."/>
            <person name="Amirul A.-A.A."/>
        </authorList>
    </citation>
    <scope>NUCLEOTIDE SEQUENCE [LARGE SCALE GENOMIC DNA]</scope>
    <source>
        <strain evidence="10 11">CCB-QB4</strain>
    </source>
</reference>
<keyword evidence="3" id="KW-0813">Transport</keyword>
<organism evidence="10 11">
    <name type="scientific">Saccharobesus litoralis</name>
    <dbReference type="NCBI Taxonomy" id="2172099"/>
    <lineage>
        <taxon>Bacteria</taxon>
        <taxon>Pseudomonadati</taxon>
        <taxon>Pseudomonadota</taxon>
        <taxon>Gammaproteobacteria</taxon>
        <taxon>Alteromonadales</taxon>
        <taxon>Alteromonadaceae</taxon>
        <taxon>Saccharobesus</taxon>
    </lineage>
</organism>
<keyword evidence="11" id="KW-1185">Reference proteome</keyword>
<evidence type="ECO:0000256" key="7">
    <source>
        <dbReference type="ARBA" id="ARBA00023237"/>
    </source>
</evidence>
<dbReference type="Gene3D" id="1.20.1600.10">
    <property type="entry name" value="Outer membrane efflux proteins (OEP)"/>
    <property type="match status" value="1"/>
</dbReference>
<name>A0A2S0VRX8_9ALTE</name>
<dbReference type="PANTHER" id="PTHR30026">
    <property type="entry name" value="OUTER MEMBRANE PROTEIN TOLC"/>
    <property type="match status" value="1"/>
</dbReference>
<dbReference type="EMBL" id="CP026604">
    <property type="protein sequence ID" value="AWB66959.1"/>
    <property type="molecule type" value="Genomic_DNA"/>
</dbReference>
<dbReference type="NCBIfam" id="TIGR01844">
    <property type="entry name" value="type_I_sec_TolC"/>
    <property type="match status" value="1"/>
</dbReference>
<dbReference type="GO" id="GO:0015288">
    <property type="term" value="F:porin activity"/>
    <property type="evidence" value="ECO:0007669"/>
    <property type="project" value="TreeGrafter"/>
</dbReference>
<keyword evidence="5" id="KW-0812">Transmembrane</keyword>
<sequence>MKLLRQTYLFALFGVALFVPGQSLAKSLEQAVATAFNTNPDLKEIFHNYKASRQEQEIAEGGWYPSIDINASVGAGIQDTPESRLNTPNAQSEDIRPVTYGISLSQILFDGFFTSENVERTSFEAQSELYALQAAAENKALEVANIYLNVIRDAKLVELATKNVNSHTTIHEQIKLRTDNGLGSASDLSQATGRLARANANLITAQNNLYDSTAAYIRLVGEKPEELILPVPDKLMLPASEGLLLDKSMLNHPTVKSAIADIKAAEAQLSQNQSSFMPRVTLEVGKNYTADRANDGIERDTLRADIVMNYNLFRGWQDSALEMQNAYQIEQAKDIKMSAERQVIEGAKFSWNSYSFTDRQLEFLKLHVEQSFLTQQAYQEQFELGRRTLLDLLDTENELFEARRNFVTAETEYLHAHYRVFNAMGDLLKALRIQGDEYWRDTIEKEQVGTPQQPQQQKTTRKSASSRLERFLGIHGNDEDEG</sequence>
<gene>
    <name evidence="10" type="ORF">C2869_11150</name>
</gene>
<keyword evidence="9" id="KW-0732">Signal</keyword>
<evidence type="ECO:0000256" key="5">
    <source>
        <dbReference type="ARBA" id="ARBA00022692"/>
    </source>
</evidence>
<protein>
    <submittedName>
        <fullName evidence="10">Channel protein TolC</fullName>
    </submittedName>
</protein>
<dbReference type="GO" id="GO:1990281">
    <property type="term" value="C:efflux pump complex"/>
    <property type="evidence" value="ECO:0007669"/>
    <property type="project" value="TreeGrafter"/>
</dbReference>
<feature type="signal peptide" evidence="9">
    <location>
        <begin position="1"/>
        <end position="25"/>
    </location>
</feature>
<keyword evidence="6" id="KW-0472">Membrane</keyword>
<evidence type="ECO:0000256" key="2">
    <source>
        <dbReference type="ARBA" id="ARBA00007613"/>
    </source>
</evidence>
<dbReference type="InterPro" id="IPR003423">
    <property type="entry name" value="OMP_efflux"/>
</dbReference>
<accession>A0A2S0VRX8</accession>
<evidence type="ECO:0000256" key="9">
    <source>
        <dbReference type="SAM" id="SignalP"/>
    </source>
</evidence>
<dbReference type="SUPFAM" id="SSF56954">
    <property type="entry name" value="Outer membrane efflux proteins (OEP)"/>
    <property type="match status" value="1"/>
</dbReference>
<evidence type="ECO:0000256" key="3">
    <source>
        <dbReference type="ARBA" id="ARBA00022448"/>
    </source>
</evidence>
<evidence type="ECO:0000256" key="8">
    <source>
        <dbReference type="SAM" id="MobiDB-lite"/>
    </source>
</evidence>
<keyword evidence="4" id="KW-1134">Transmembrane beta strand</keyword>
<comment type="subcellular location">
    <subcellularLocation>
        <location evidence="1">Cell outer membrane</location>
    </subcellularLocation>
</comment>
<dbReference type="PANTHER" id="PTHR30026:SF22">
    <property type="entry name" value="OUTER MEMBRANE EFFLUX PROTEIN"/>
    <property type="match status" value="1"/>
</dbReference>
<dbReference type="RefSeq" id="WP_108603015.1">
    <property type="nucleotide sequence ID" value="NZ_CP026604.1"/>
</dbReference>
<evidence type="ECO:0000256" key="4">
    <source>
        <dbReference type="ARBA" id="ARBA00022452"/>
    </source>
</evidence>
<proteinExistence type="inferred from homology"/>
<dbReference type="GO" id="GO:0009279">
    <property type="term" value="C:cell outer membrane"/>
    <property type="evidence" value="ECO:0007669"/>
    <property type="project" value="UniProtKB-SubCell"/>
</dbReference>
<evidence type="ECO:0000256" key="6">
    <source>
        <dbReference type="ARBA" id="ARBA00023136"/>
    </source>
</evidence>
<evidence type="ECO:0000313" key="10">
    <source>
        <dbReference type="EMBL" id="AWB66959.1"/>
    </source>
</evidence>
<comment type="similarity">
    <text evidence="2">Belongs to the outer membrane factor (OMF) (TC 1.B.17) family.</text>
</comment>